<dbReference type="AlphaFoldDB" id="A0AAE0I7Q5"/>
<feature type="region of interest" description="Disordered" evidence="1">
    <location>
        <begin position="154"/>
        <end position="241"/>
    </location>
</feature>
<comment type="caution">
    <text evidence="2">The sequence shown here is derived from an EMBL/GenBank/DDBJ whole genome shotgun (WGS) entry which is preliminary data.</text>
</comment>
<organism evidence="2 3">
    <name type="scientific">Cercophora scortea</name>
    <dbReference type="NCBI Taxonomy" id="314031"/>
    <lineage>
        <taxon>Eukaryota</taxon>
        <taxon>Fungi</taxon>
        <taxon>Dikarya</taxon>
        <taxon>Ascomycota</taxon>
        <taxon>Pezizomycotina</taxon>
        <taxon>Sordariomycetes</taxon>
        <taxon>Sordariomycetidae</taxon>
        <taxon>Sordariales</taxon>
        <taxon>Lasiosphaeriaceae</taxon>
        <taxon>Cercophora</taxon>
    </lineage>
</organism>
<proteinExistence type="predicted"/>
<dbReference type="EMBL" id="JAUEPO010000006">
    <property type="protein sequence ID" value="KAK3319845.1"/>
    <property type="molecule type" value="Genomic_DNA"/>
</dbReference>
<feature type="compositionally biased region" description="Low complexity" evidence="1">
    <location>
        <begin position="154"/>
        <end position="173"/>
    </location>
</feature>
<feature type="compositionally biased region" description="Polar residues" evidence="1">
    <location>
        <begin position="11"/>
        <end position="20"/>
    </location>
</feature>
<feature type="compositionally biased region" description="Basic and acidic residues" evidence="1">
    <location>
        <begin position="29"/>
        <end position="40"/>
    </location>
</feature>
<name>A0AAE0I7Q5_9PEZI</name>
<feature type="compositionally biased region" description="Polar residues" evidence="1">
    <location>
        <begin position="196"/>
        <end position="218"/>
    </location>
</feature>
<gene>
    <name evidence="2" type="ORF">B0T19DRAFT_273219</name>
</gene>
<evidence type="ECO:0000256" key="1">
    <source>
        <dbReference type="SAM" id="MobiDB-lite"/>
    </source>
</evidence>
<reference evidence="2" key="1">
    <citation type="journal article" date="2023" name="Mol. Phylogenet. Evol.">
        <title>Genome-scale phylogeny and comparative genomics of the fungal order Sordariales.</title>
        <authorList>
            <person name="Hensen N."/>
            <person name="Bonometti L."/>
            <person name="Westerberg I."/>
            <person name="Brannstrom I.O."/>
            <person name="Guillou S."/>
            <person name="Cros-Aarteil S."/>
            <person name="Calhoun S."/>
            <person name="Haridas S."/>
            <person name="Kuo A."/>
            <person name="Mondo S."/>
            <person name="Pangilinan J."/>
            <person name="Riley R."/>
            <person name="LaButti K."/>
            <person name="Andreopoulos B."/>
            <person name="Lipzen A."/>
            <person name="Chen C."/>
            <person name="Yan M."/>
            <person name="Daum C."/>
            <person name="Ng V."/>
            <person name="Clum A."/>
            <person name="Steindorff A."/>
            <person name="Ohm R.A."/>
            <person name="Martin F."/>
            <person name="Silar P."/>
            <person name="Natvig D.O."/>
            <person name="Lalanne C."/>
            <person name="Gautier V."/>
            <person name="Ament-Velasquez S.L."/>
            <person name="Kruys A."/>
            <person name="Hutchinson M.I."/>
            <person name="Powell A.J."/>
            <person name="Barry K."/>
            <person name="Miller A.N."/>
            <person name="Grigoriev I.V."/>
            <person name="Debuchy R."/>
            <person name="Gladieux P."/>
            <person name="Hiltunen Thoren M."/>
            <person name="Johannesson H."/>
        </authorList>
    </citation>
    <scope>NUCLEOTIDE SEQUENCE</scope>
    <source>
        <strain evidence="2">SMH4131-1</strain>
    </source>
</reference>
<keyword evidence="3" id="KW-1185">Reference proteome</keyword>
<evidence type="ECO:0000313" key="2">
    <source>
        <dbReference type="EMBL" id="KAK3319845.1"/>
    </source>
</evidence>
<protein>
    <submittedName>
        <fullName evidence="2">Uncharacterized protein</fullName>
    </submittedName>
</protein>
<feature type="compositionally biased region" description="Gly residues" evidence="1">
    <location>
        <begin position="378"/>
        <end position="389"/>
    </location>
</feature>
<sequence>MAKRAVDPTAVPSTTSTTCVASEKPQPQKKTERSHEENQERAYIAASRRADRSIEARVQSAKNASEIHKKRTGKGFKISEEIVLKEEMYEEEEEEFPRHFRSMAFMHTNSPEMNSRVSAYVSNHMALTSINHQNEVNRMFAEQFPGAAQVSQQLSQSVYSQPPPQNNLNNAAATSRQFSPPHGYPYMAYQPDRRQSMPQGSLSPQWPQSIVHGSTASPPSRHASVDVQGSPPALTPGSGSTESYSFPAPLYYQEDHHAASARSSLSMPVDPSMHMSGMPVSNSSFTSELPSETKFLTGFDMTDPMTQLLGGGGELIGSNNYYHAVHGNSDALNPLIGSDALPIKSESAEPDVNGIDSPGYFDTPQTSSQLLASQYHGGTIGTPGGGPGGDPWSVFLNLDDEPGHSETFS</sequence>
<reference evidence="2" key="2">
    <citation type="submission" date="2023-06" db="EMBL/GenBank/DDBJ databases">
        <authorList>
            <consortium name="Lawrence Berkeley National Laboratory"/>
            <person name="Haridas S."/>
            <person name="Hensen N."/>
            <person name="Bonometti L."/>
            <person name="Westerberg I."/>
            <person name="Brannstrom I.O."/>
            <person name="Guillou S."/>
            <person name="Cros-Aarteil S."/>
            <person name="Calhoun S."/>
            <person name="Kuo A."/>
            <person name="Mondo S."/>
            <person name="Pangilinan J."/>
            <person name="Riley R."/>
            <person name="Labutti K."/>
            <person name="Andreopoulos B."/>
            <person name="Lipzen A."/>
            <person name="Chen C."/>
            <person name="Yanf M."/>
            <person name="Daum C."/>
            <person name="Ng V."/>
            <person name="Clum A."/>
            <person name="Steindorff A."/>
            <person name="Ohm R."/>
            <person name="Martin F."/>
            <person name="Silar P."/>
            <person name="Natvig D."/>
            <person name="Lalanne C."/>
            <person name="Gautier V."/>
            <person name="Ament-Velasquez S.L."/>
            <person name="Kruys A."/>
            <person name="Hutchinson M.I."/>
            <person name="Powell A.J."/>
            <person name="Barry K."/>
            <person name="Miller A.N."/>
            <person name="Grigoriev I.V."/>
            <person name="Debuchy R."/>
            <person name="Gladieux P."/>
            <person name="Thoren M.H."/>
            <person name="Johannesson H."/>
        </authorList>
    </citation>
    <scope>NUCLEOTIDE SEQUENCE</scope>
    <source>
        <strain evidence="2">SMH4131-1</strain>
    </source>
</reference>
<accession>A0AAE0I7Q5</accession>
<evidence type="ECO:0000313" key="3">
    <source>
        <dbReference type="Proteomes" id="UP001286456"/>
    </source>
</evidence>
<feature type="region of interest" description="Disordered" evidence="1">
    <location>
        <begin position="376"/>
        <end position="409"/>
    </location>
</feature>
<feature type="region of interest" description="Disordered" evidence="1">
    <location>
        <begin position="1"/>
        <end position="51"/>
    </location>
</feature>
<dbReference type="Proteomes" id="UP001286456">
    <property type="component" value="Unassembled WGS sequence"/>
</dbReference>